<dbReference type="PANTHER" id="PTHR33444">
    <property type="entry name" value="SI:DKEY-19B23.12-RELATED"/>
    <property type="match status" value="1"/>
</dbReference>
<dbReference type="InterPro" id="IPR040350">
    <property type="entry name" value="TMEM272"/>
</dbReference>
<keyword evidence="2" id="KW-1133">Transmembrane helix</keyword>
<sequence length="129" mass="14775">MIRGIGLFSKFLTIIREQIAPHLEVKYIETSLYSVEIVFFILGSFWVYKEYQPKYNPTAGDKYCEKTVYLFAFVYLTVLYAIAVAILSGFMCFLICIIFLKATDDDEPIDAESQTENVGNTENRPQATV</sequence>
<gene>
    <name evidence="3" type="ORF">NQ314_001167</name>
</gene>
<keyword evidence="2" id="KW-0472">Membrane</keyword>
<evidence type="ECO:0000256" key="1">
    <source>
        <dbReference type="SAM" id="MobiDB-lite"/>
    </source>
</evidence>
<keyword evidence="2" id="KW-0812">Transmembrane</keyword>
<proteinExistence type="predicted"/>
<dbReference type="AlphaFoldDB" id="A0AAV8ZUZ7"/>
<accession>A0AAV8ZUZ7</accession>
<dbReference type="Proteomes" id="UP001162156">
    <property type="component" value="Unassembled WGS sequence"/>
</dbReference>
<dbReference type="PANTHER" id="PTHR33444:SF2">
    <property type="entry name" value="MARVEL DOMAIN-CONTAINING PROTEIN"/>
    <property type="match status" value="1"/>
</dbReference>
<name>A0AAV8ZUZ7_9CUCU</name>
<feature type="transmembrane region" description="Helical" evidence="2">
    <location>
        <begin position="68"/>
        <end position="100"/>
    </location>
</feature>
<organism evidence="3 4">
    <name type="scientific">Rhamnusium bicolor</name>
    <dbReference type="NCBI Taxonomy" id="1586634"/>
    <lineage>
        <taxon>Eukaryota</taxon>
        <taxon>Metazoa</taxon>
        <taxon>Ecdysozoa</taxon>
        <taxon>Arthropoda</taxon>
        <taxon>Hexapoda</taxon>
        <taxon>Insecta</taxon>
        <taxon>Pterygota</taxon>
        <taxon>Neoptera</taxon>
        <taxon>Endopterygota</taxon>
        <taxon>Coleoptera</taxon>
        <taxon>Polyphaga</taxon>
        <taxon>Cucujiformia</taxon>
        <taxon>Chrysomeloidea</taxon>
        <taxon>Cerambycidae</taxon>
        <taxon>Lepturinae</taxon>
        <taxon>Rhagiini</taxon>
        <taxon>Rhamnusium</taxon>
    </lineage>
</organism>
<evidence type="ECO:0000313" key="4">
    <source>
        <dbReference type="Proteomes" id="UP001162156"/>
    </source>
</evidence>
<keyword evidence="4" id="KW-1185">Reference proteome</keyword>
<feature type="transmembrane region" description="Helical" evidence="2">
    <location>
        <begin position="31"/>
        <end position="48"/>
    </location>
</feature>
<evidence type="ECO:0000256" key="2">
    <source>
        <dbReference type="SAM" id="Phobius"/>
    </source>
</evidence>
<comment type="caution">
    <text evidence="3">The sequence shown here is derived from an EMBL/GenBank/DDBJ whole genome shotgun (WGS) entry which is preliminary data.</text>
</comment>
<feature type="region of interest" description="Disordered" evidence="1">
    <location>
        <begin position="110"/>
        <end position="129"/>
    </location>
</feature>
<reference evidence="3" key="1">
    <citation type="journal article" date="2023" name="Insect Mol. Biol.">
        <title>Genome sequencing provides insights into the evolution of gene families encoding plant cell wall-degrading enzymes in longhorned beetles.</title>
        <authorList>
            <person name="Shin N.R."/>
            <person name="Okamura Y."/>
            <person name="Kirsch R."/>
            <person name="Pauchet Y."/>
        </authorList>
    </citation>
    <scope>NUCLEOTIDE SEQUENCE</scope>
    <source>
        <strain evidence="3">RBIC_L_NR</strain>
    </source>
</reference>
<feature type="compositionally biased region" description="Polar residues" evidence="1">
    <location>
        <begin position="112"/>
        <end position="129"/>
    </location>
</feature>
<dbReference type="EMBL" id="JANEYF010000337">
    <property type="protein sequence ID" value="KAJ8970551.1"/>
    <property type="molecule type" value="Genomic_DNA"/>
</dbReference>
<protein>
    <submittedName>
        <fullName evidence="3">Uncharacterized protein</fullName>
    </submittedName>
</protein>
<evidence type="ECO:0000313" key="3">
    <source>
        <dbReference type="EMBL" id="KAJ8970551.1"/>
    </source>
</evidence>